<dbReference type="Proteomes" id="UP000184241">
    <property type="component" value="Unassembled WGS sequence"/>
</dbReference>
<protein>
    <recommendedName>
        <fullName evidence="4">Lipoprotein</fullName>
    </recommendedName>
</protein>
<keyword evidence="1" id="KW-0732">Signal</keyword>
<dbReference type="RefSeq" id="WP_073021186.1">
    <property type="nucleotide sequence ID" value="NZ_FQXU01000010.1"/>
</dbReference>
<sequence>MRKILMLLTTICIATTLVACGGNKESVKTATDKPSVTDTKEVQANGLTKEEEENAKKITVDFATALLNVNYNEDTEETYNKWLSMISESTRQGFDENFVKSSLQDDKDNERIIKVTNIDITSVKKEDTKIKVEYTVAGYTVHSKIVEENEKNITAKCTLTIEDKKISSFKTESV</sequence>
<evidence type="ECO:0000313" key="3">
    <source>
        <dbReference type="Proteomes" id="UP000184241"/>
    </source>
</evidence>
<accession>A0A1M5ZR67</accession>
<evidence type="ECO:0000313" key="2">
    <source>
        <dbReference type="EMBL" id="SHI26586.1"/>
    </source>
</evidence>
<feature type="chain" id="PRO_5038697278" description="Lipoprotein" evidence="1">
    <location>
        <begin position="20"/>
        <end position="174"/>
    </location>
</feature>
<dbReference type="AlphaFoldDB" id="A0A1M5ZR67"/>
<dbReference type="EMBL" id="FQXU01000010">
    <property type="protein sequence ID" value="SHI26586.1"/>
    <property type="molecule type" value="Genomic_DNA"/>
</dbReference>
<reference evidence="2 3" key="1">
    <citation type="submission" date="2016-11" db="EMBL/GenBank/DDBJ databases">
        <authorList>
            <person name="Jaros S."/>
            <person name="Januszkiewicz K."/>
            <person name="Wedrychowicz H."/>
        </authorList>
    </citation>
    <scope>NUCLEOTIDE SEQUENCE [LARGE SCALE GENOMIC DNA]</scope>
    <source>
        <strain evidence="2 3">DSM 6191</strain>
    </source>
</reference>
<evidence type="ECO:0008006" key="4">
    <source>
        <dbReference type="Google" id="ProtNLM"/>
    </source>
</evidence>
<feature type="signal peptide" evidence="1">
    <location>
        <begin position="1"/>
        <end position="19"/>
    </location>
</feature>
<organism evidence="2 3">
    <name type="scientific">Clostridium intestinale DSM 6191</name>
    <dbReference type="NCBI Taxonomy" id="1121320"/>
    <lineage>
        <taxon>Bacteria</taxon>
        <taxon>Bacillati</taxon>
        <taxon>Bacillota</taxon>
        <taxon>Clostridia</taxon>
        <taxon>Eubacteriales</taxon>
        <taxon>Clostridiaceae</taxon>
        <taxon>Clostridium</taxon>
    </lineage>
</organism>
<dbReference type="PROSITE" id="PS51257">
    <property type="entry name" value="PROKAR_LIPOPROTEIN"/>
    <property type="match status" value="1"/>
</dbReference>
<evidence type="ECO:0000256" key="1">
    <source>
        <dbReference type="SAM" id="SignalP"/>
    </source>
</evidence>
<name>A0A1M5ZR67_9CLOT</name>
<gene>
    <name evidence="2" type="ORF">SAMN02745941_03267</name>
</gene>
<proteinExistence type="predicted"/>